<evidence type="ECO:0000259" key="14">
    <source>
        <dbReference type="PROSITE" id="PS50110"/>
    </source>
</evidence>
<evidence type="ECO:0000256" key="11">
    <source>
        <dbReference type="ARBA" id="ARBA00024867"/>
    </source>
</evidence>
<keyword evidence="8" id="KW-0238">DNA-binding</keyword>
<dbReference type="InterPro" id="IPR002197">
    <property type="entry name" value="HTH_Fis"/>
</dbReference>
<evidence type="ECO:0000256" key="7">
    <source>
        <dbReference type="ARBA" id="ARBA00023015"/>
    </source>
</evidence>
<keyword evidence="10" id="KW-0804">Transcription</keyword>
<dbReference type="SUPFAM" id="SSF52172">
    <property type="entry name" value="CheY-like"/>
    <property type="match status" value="1"/>
</dbReference>
<dbReference type="GO" id="GO:0000160">
    <property type="term" value="P:phosphorelay signal transduction system"/>
    <property type="evidence" value="ECO:0007669"/>
    <property type="project" value="InterPro"/>
</dbReference>
<dbReference type="Gene3D" id="1.10.10.60">
    <property type="entry name" value="Homeodomain-like"/>
    <property type="match status" value="1"/>
</dbReference>
<evidence type="ECO:0000313" key="15">
    <source>
        <dbReference type="EMBL" id="MQL53982.1"/>
    </source>
</evidence>
<dbReference type="SUPFAM" id="SSF52540">
    <property type="entry name" value="P-loop containing nucleoside triphosphate hydrolases"/>
    <property type="match status" value="1"/>
</dbReference>
<evidence type="ECO:0000256" key="6">
    <source>
        <dbReference type="ARBA" id="ARBA00022840"/>
    </source>
</evidence>
<dbReference type="Proteomes" id="UP000441717">
    <property type="component" value="Unassembled WGS sequence"/>
</dbReference>
<evidence type="ECO:0000256" key="1">
    <source>
        <dbReference type="ARBA" id="ARBA00004496"/>
    </source>
</evidence>
<dbReference type="Pfam" id="PF25601">
    <property type="entry name" value="AAA_lid_14"/>
    <property type="match status" value="1"/>
</dbReference>
<keyword evidence="7" id="KW-0805">Transcription regulation</keyword>
<dbReference type="Pfam" id="PF02954">
    <property type="entry name" value="HTH_8"/>
    <property type="match status" value="1"/>
</dbReference>
<comment type="function">
    <text evidence="11">May play the central regulatory role in sporulation. It may be an element of the effector pathway responsible for the activation of sporulation genes in response to nutritional stress. Spo0A may act in concert with spo0H (a sigma factor) to control the expression of some genes that are critical to the sporulation process.</text>
</comment>
<proteinExistence type="predicted"/>
<dbReference type="FunFam" id="1.10.8.60:FF:000014">
    <property type="entry name" value="DNA-binding transcriptional regulator NtrC"/>
    <property type="match status" value="1"/>
</dbReference>
<evidence type="ECO:0000256" key="5">
    <source>
        <dbReference type="ARBA" id="ARBA00022741"/>
    </source>
</evidence>
<dbReference type="GO" id="GO:0043565">
    <property type="term" value="F:sequence-specific DNA binding"/>
    <property type="evidence" value="ECO:0007669"/>
    <property type="project" value="InterPro"/>
</dbReference>
<keyword evidence="16" id="KW-1185">Reference proteome</keyword>
<dbReference type="PRINTS" id="PR01590">
    <property type="entry name" value="HTHFIS"/>
</dbReference>
<comment type="subcellular location">
    <subcellularLocation>
        <location evidence="1">Cytoplasm</location>
    </subcellularLocation>
</comment>
<feature type="domain" description="Response regulatory" evidence="14">
    <location>
        <begin position="4"/>
        <end position="118"/>
    </location>
</feature>
<dbReference type="RefSeq" id="WP_152948428.1">
    <property type="nucleotide sequence ID" value="NZ_WHYR01000091.1"/>
</dbReference>
<keyword evidence="6" id="KW-0067">ATP-binding</keyword>
<dbReference type="FunFam" id="3.40.50.300:FF:000006">
    <property type="entry name" value="DNA-binding transcriptional regulator NtrC"/>
    <property type="match status" value="1"/>
</dbReference>
<dbReference type="OrthoDB" id="9803970at2"/>
<sequence length="451" mass="50782">MVPRILIIDDEEHLCWALERALQQEGYHVHTATSGVKGLELIREKQPNLVILDLKMPEMDGLEVLKKAREIQPRMPVIMLTAHGTIETAIEAMKMGAADYLTKPFDLDELKLVIKQNLRVSQLTTEVNFLRSELTRKYTNMLVGNSPAIREVVSLIERVAASNATVLITGESGTGKEVTAVSIHQNSPRREGPFVAINCAALPEQLLESELFGHEKGAFTGATSRKLGRFELADRGTIFLDEIAEMPLPMQAKLLRVLQEMSFERIGGTETIRVDVRVIAATNRDLARAIEKGQFREDLYYRLNVFQIHMPPLRERKEDIPLLAEHFLQQFRPTYMVNKISPGAMELLSKYHWPGNIRELKNVIERAAIICQGEEILPDHLPKELLTPAREGSDLVVRFPDQGISLEQLEKELIVKALEKSGGNQTRAAQLLGITRSALLYRAQKYGINTS</sequence>
<accession>A0A6N7IV73</accession>
<evidence type="ECO:0000256" key="2">
    <source>
        <dbReference type="ARBA" id="ARBA00018672"/>
    </source>
</evidence>
<dbReference type="InterPro" id="IPR058031">
    <property type="entry name" value="AAA_lid_NorR"/>
</dbReference>
<keyword evidence="5" id="KW-0547">Nucleotide-binding</keyword>
<evidence type="ECO:0000313" key="16">
    <source>
        <dbReference type="Proteomes" id="UP000441717"/>
    </source>
</evidence>
<dbReference type="InterPro" id="IPR003593">
    <property type="entry name" value="AAA+_ATPase"/>
</dbReference>
<dbReference type="InterPro" id="IPR025944">
    <property type="entry name" value="Sigma_54_int_dom_CS"/>
</dbReference>
<dbReference type="InterPro" id="IPR009057">
    <property type="entry name" value="Homeodomain-like_sf"/>
</dbReference>
<evidence type="ECO:0000256" key="4">
    <source>
        <dbReference type="ARBA" id="ARBA00022553"/>
    </source>
</evidence>
<dbReference type="Gene3D" id="1.10.8.60">
    <property type="match status" value="1"/>
</dbReference>
<evidence type="ECO:0000259" key="13">
    <source>
        <dbReference type="PROSITE" id="PS50045"/>
    </source>
</evidence>
<dbReference type="PROSITE" id="PS00688">
    <property type="entry name" value="SIGMA54_INTERACT_3"/>
    <property type="match status" value="1"/>
</dbReference>
<dbReference type="CDD" id="cd00009">
    <property type="entry name" value="AAA"/>
    <property type="match status" value="1"/>
</dbReference>
<dbReference type="InterPro" id="IPR002078">
    <property type="entry name" value="Sigma_54_int"/>
</dbReference>
<dbReference type="PROSITE" id="PS50110">
    <property type="entry name" value="RESPONSE_REGULATORY"/>
    <property type="match status" value="1"/>
</dbReference>
<dbReference type="PANTHER" id="PTHR32071:SF113">
    <property type="entry name" value="ALGINATE BIOSYNTHESIS TRANSCRIPTIONAL REGULATORY PROTEIN ALGB"/>
    <property type="match status" value="1"/>
</dbReference>
<dbReference type="PANTHER" id="PTHR32071">
    <property type="entry name" value="TRANSCRIPTIONAL REGULATORY PROTEIN"/>
    <property type="match status" value="1"/>
</dbReference>
<reference evidence="15 16" key="1">
    <citation type="submission" date="2019-10" db="EMBL/GenBank/DDBJ databases">
        <title>Comparative genomics of sulfur disproportionating microorganisms.</title>
        <authorList>
            <person name="Ward L.M."/>
            <person name="Bertran E."/>
            <person name="Johnston D."/>
        </authorList>
    </citation>
    <scope>NUCLEOTIDE SEQUENCE [LARGE SCALE GENOMIC DNA]</scope>
    <source>
        <strain evidence="15 16">DSM 14055</strain>
    </source>
</reference>
<keyword evidence="3" id="KW-0963">Cytoplasm</keyword>
<dbReference type="Gene3D" id="3.40.50.2300">
    <property type="match status" value="1"/>
</dbReference>
<dbReference type="InterPro" id="IPR001789">
    <property type="entry name" value="Sig_transdc_resp-reg_receiver"/>
</dbReference>
<dbReference type="Gene3D" id="3.40.50.300">
    <property type="entry name" value="P-loop containing nucleotide triphosphate hydrolases"/>
    <property type="match status" value="1"/>
</dbReference>
<dbReference type="GO" id="GO:0006355">
    <property type="term" value="P:regulation of DNA-templated transcription"/>
    <property type="evidence" value="ECO:0007669"/>
    <property type="project" value="InterPro"/>
</dbReference>
<dbReference type="SMART" id="SM00448">
    <property type="entry name" value="REC"/>
    <property type="match status" value="1"/>
</dbReference>
<feature type="domain" description="Sigma-54 factor interaction" evidence="13">
    <location>
        <begin position="142"/>
        <end position="369"/>
    </location>
</feature>
<evidence type="ECO:0000256" key="9">
    <source>
        <dbReference type="ARBA" id="ARBA00023159"/>
    </source>
</evidence>
<dbReference type="InterPro" id="IPR011006">
    <property type="entry name" value="CheY-like_superfamily"/>
</dbReference>
<name>A0A6N7IV73_9FIRM</name>
<keyword evidence="9" id="KW-0010">Activator</keyword>
<dbReference type="AlphaFoldDB" id="A0A6N7IV73"/>
<dbReference type="Pfam" id="PF00072">
    <property type="entry name" value="Response_reg"/>
    <property type="match status" value="1"/>
</dbReference>
<dbReference type="InterPro" id="IPR027417">
    <property type="entry name" value="P-loop_NTPase"/>
</dbReference>
<dbReference type="EMBL" id="WHYR01000091">
    <property type="protein sequence ID" value="MQL53982.1"/>
    <property type="molecule type" value="Genomic_DNA"/>
</dbReference>
<gene>
    <name evidence="15" type="ORF">GFC01_17310</name>
</gene>
<evidence type="ECO:0000256" key="10">
    <source>
        <dbReference type="ARBA" id="ARBA00023163"/>
    </source>
</evidence>
<dbReference type="GO" id="GO:0005524">
    <property type="term" value="F:ATP binding"/>
    <property type="evidence" value="ECO:0007669"/>
    <property type="project" value="UniProtKB-KW"/>
</dbReference>
<dbReference type="PROSITE" id="PS50045">
    <property type="entry name" value="SIGMA54_INTERACT_4"/>
    <property type="match status" value="1"/>
</dbReference>
<comment type="caution">
    <text evidence="15">The sequence shown here is derived from an EMBL/GenBank/DDBJ whole genome shotgun (WGS) entry which is preliminary data.</text>
</comment>
<keyword evidence="4 12" id="KW-0597">Phosphoprotein</keyword>
<evidence type="ECO:0000256" key="8">
    <source>
        <dbReference type="ARBA" id="ARBA00023125"/>
    </source>
</evidence>
<dbReference type="Pfam" id="PF00158">
    <property type="entry name" value="Sigma54_activat"/>
    <property type="match status" value="1"/>
</dbReference>
<evidence type="ECO:0000256" key="3">
    <source>
        <dbReference type="ARBA" id="ARBA00022490"/>
    </source>
</evidence>
<feature type="modified residue" description="4-aspartylphosphate" evidence="12">
    <location>
        <position position="53"/>
    </location>
</feature>
<evidence type="ECO:0000256" key="12">
    <source>
        <dbReference type="PROSITE-ProRule" id="PRU00169"/>
    </source>
</evidence>
<dbReference type="FunFam" id="3.40.50.2300:FF:000018">
    <property type="entry name" value="DNA-binding transcriptional regulator NtrC"/>
    <property type="match status" value="1"/>
</dbReference>
<dbReference type="SUPFAM" id="SSF46689">
    <property type="entry name" value="Homeodomain-like"/>
    <property type="match status" value="1"/>
</dbReference>
<dbReference type="SMART" id="SM00382">
    <property type="entry name" value="AAA"/>
    <property type="match status" value="1"/>
</dbReference>
<organism evidence="15 16">
    <name type="scientific">Desulfofundulus thermobenzoicus</name>
    <dbReference type="NCBI Taxonomy" id="29376"/>
    <lineage>
        <taxon>Bacteria</taxon>
        <taxon>Bacillati</taxon>
        <taxon>Bacillota</taxon>
        <taxon>Clostridia</taxon>
        <taxon>Eubacteriales</taxon>
        <taxon>Peptococcaceae</taxon>
        <taxon>Desulfofundulus</taxon>
    </lineage>
</organism>
<dbReference type="GO" id="GO:0005737">
    <property type="term" value="C:cytoplasm"/>
    <property type="evidence" value="ECO:0007669"/>
    <property type="project" value="UniProtKB-SubCell"/>
</dbReference>
<protein>
    <recommendedName>
        <fullName evidence="2">Stage 0 sporulation protein A homolog</fullName>
    </recommendedName>
</protein>